<evidence type="ECO:0000256" key="8">
    <source>
        <dbReference type="PIRSR" id="PIRSR005091-1"/>
    </source>
</evidence>
<feature type="compositionally biased region" description="Polar residues" evidence="11">
    <location>
        <begin position="721"/>
        <end position="734"/>
    </location>
</feature>
<evidence type="ECO:0000256" key="2">
    <source>
        <dbReference type="ARBA" id="ARBA00004936"/>
    </source>
</evidence>
<evidence type="ECO:0000313" key="15">
    <source>
        <dbReference type="Proteomes" id="UP000199268"/>
    </source>
</evidence>
<comment type="subcellular location">
    <subcellularLocation>
        <location evidence="1">Cell membrane</location>
        <topology evidence="1">Multi-pass membrane protein</topology>
    </subcellularLocation>
</comment>
<protein>
    <submittedName>
        <fullName evidence="14">Lipoteichoic acid synthase</fullName>
    </submittedName>
</protein>
<dbReference type="PANTHER" id="PTHR47371">
    <property type="entry name" value="LIPOTEICHOIC ACID SYNTHASE"/>
    <property type="match status" value="1"/>
</dbReference>
<evidence type="ECO:0000256" key="9">
    <source>
        <dbReference type="PIRSR" id="PIRSR005091-2"/>
    </source>
</evidence>
<dbReference type="GO" id="GO:0005886">
    <property type="term" value="C:plasma membrane"/>
    <property type="evidence" value="ECO:0007669"/>
    <property type="project" value="UniProtKB-SubCell"/>
</dbReference>
<evidence type="ECO:0000256" key="7">
    <source>
        <dbReference type="ARBA" id="ARBA00023136"/>
    </source>
</evidence>
<evidence type="ECO:0000256" key="3">
    <source>
        <dbReference type="ARBA" id="ARBA00009983"/>
    </source>
</evidence>
<feature type="transmembrane region" description="Helical" evidence="12">
    <location>
        <begin position="52"/>
        <end position="72"/>
    </location>
</feature>
<keyword evidence="15" id="KW-1185">Reference proteome</keyword>
<feature type="domain" description="Sulfatase N-terminal" evidence="13">
    <location>
        <begin position="256"/>
        <end position="549"/>
    </location>
</feature>
<dbReference type="GO" id="GO:0046872">
    <property type="term" value="F:metal ion binding"/>
    <property type="evidence" value="ECO:0007669"/>
    <property type="project" value="UniProtKB-KW"/>
</dbReference>
<feature type="transmembrane region" description="Helical" evidence="12">
    <location>
        <begin position="12"/>
        <end position="32"/>
    </location>
</feature>
<name>A0A1C4AST8_9LACO</name>
<feature type="compositionally biased region" description="Basic and acidic residues" evidence="11">
    <location>
        <begin position="667"/>
        <end position="686"/>
    </location>
</feature>
<keyword evidence="9" id="KW-0479">Metal-binding</keyword>
<feature type="region of interest" description="Disordered" evidence="11">
    <location>
        <begin position="666"/>
        <end position="734"/>
    </location>
</feature>
<dbReference type="InterPro" id="IPR000917">
    <property type="entry name" value="Sulfatase_N"/>
</dbReference>
<evidence type="ECO:0000256" key="10">
    <source>
        <dbReference type="PIRSR" id="PIRSR005091-3"/>
    </source>
</evidence>
<feature type="transmembrane region" description="Helical" evidence="12">
    <location>
        <begin position="79"/>
        <end position="99"/>
    </location>
</feature>
<dbReference type="Proteomes" id="UP000199268">
    <property type="component" value="Unassembled WGS sequence"/>
</dbReference>
<feature type="binding site" evidence="10">
    <location>
        <position position="486"/>
    </location>
    <ligand>
        <name>Mn(2+)</name>
        <dbReference type="ChEBI" id="CHEBI:29035"/>
    </ligand>
</feature>
<reference evidence="15" key="1">
    <citation type="submission" date="2016-08" db="EMBL/GenBank/DDBJ databases">
        <authorList>
            <person name="Varghese N."/>
            <person name="Submissions Spin"/>
        </authorList>
    </citation>
    <scope>NUCLEOTIDE SEQUENCE [LARGE SCALE GENOMIC DNA]</scope>
    <source>
        <strain evidence="15">R-53094</strain>
    </source>
</reference>
<keyword evidence="5 12" id="KW-0812">Transmembrane</keyword>
<keyword evidence="6 12" id="KW-1133">Transmembrane helix</keyword>
<proteinExistence type="inferred from homology"/>
<evidence type="ECO:0000313" key="14">
    <source>
        <dbReference type="EMBL" id="SCB97722.1"/>
    </source>
</evidence>
<feature type="transmembrane region" description="Helical" evidence="12">
    <location>
        <begin position="128"/>
        <end position="149"/>
    </location>
</feature>
<feature type="binding site" evidence="10">
    <location>
        <position position="308"/>
    </location>
    <ligand>
        <name>Mn(2+)</name>
        <dbReference type="ChEBI" id="CHEBI:29035"/>
    </ligand>
</feature>
<dbReference type="Gene3D" id="3.40.720.10">
    <property type="entry name" value="Alkaline Phosphatase, subunit A"/>
    <property type="match status" value="1"/>
</dbReference>
<dbReference type="InterPro" id="IPR017850">
    <property type="entry name" value="Alkaline_phosphatase_core_sf"/>
</dbReference>
<evidence type="ECO:0000256" key="5">
    <source>
        <dbReference type="ARBA" id="ARBA00022692"/>
    </source>
</evidence>
<feature type="transmembrane region" description="Helical" evidence="12">
    <location>
        <begin position="161"/>
        <end position="181"/>
    </location>
</feature>
<feature type="binding site" evidence="9">
    <location>
        <position position="426"/>
    </location>
    <ligand>
        <name>substrate</name>
    </ligand>
</feature>
<feature type="binding site" evidence="10">
    <location>
        <position position="264"/>
    </location>
    <ligand>
        <name>Mn(2+)</name>
        <dbReference type="ChEBI" id="CHEBI:29035"/>
    </ligand>
</feature>
<dbReference type="CDD" id="cd16015">
    <property type="entry name" value="LTA_synthase"/>
    <property type="match status" value="1"/>
</dbReference>
<dbReference type="PIRSF" id="PIRSF005091">
    <property type="entry name" value="Mmb_sulf_HI1246"/>
    <property type="match status" value="1"/>
</dbReference>
<feature type="binding site" evidence="10">
    <location>
        <position position="485"/>
    </location>
    <ligand>
        <name>Mn(2+)</name>
        <dbReference type="ChEBI" id="CHEBI:29035"/>
    </ligand>
</feature>
<dbReference type="AlphaFoldDB" id="A0A1C4AST8"/>
<sequence>MQRIMLAIKKKWPDFNATVGFFLLSVFLVWIKTYWAYKTSFSLGVKGTLQEFILVINPLPTAIILLSIALYFRGKVAYWLMILINLIQSIWLFANMLYYREFSDFLSLNIINSGGSVDNNLGKSIAQIISPFDFLVFLDIVVLVLLLVFKRIKYDKVVVQKRFAALTTIFGIVLMLVGYGISSKDRSGLLTRTFDNNYIVKYLGLNEYAAYNMFKTKQTADVKKDANAKDLNKIKNYVKDNQALQNATYFGKEKGKNVIMFHLESFQQFLIDYKVDGVEVTPNLNKFYHDQNTLSFDNFYNQVGQGKTADAEMMLETGLFGTASGSAMVNYGTSNTYQAVPAILDQQGYTTAAFHGDVASFWNRDNTYKSWGYDYFFSKPYFKNADNANYNIGYGMKDKIFLKDSAKYLEQLPQPFYSKVITVTNHYPYDLDKQNTSIAKTKTNDKTVDGYVQTARYLDQSFAEFLNWMKKSGLYDNTVIALYGDHYGISENHKAAIAKLTGKKTTTNYDLANWQKVPFMVHAPGLKGGVNHTYGGEIDVMPTILHLLGKSTQDDIQFGQDLLSQNRRQIVPFRNGDWVSAEYMKYGGNYYVTATGTKISPKEDPRAKEIIEQTQEYVDKMLTYSDDVQTGDLLRFYKSNDFKKVNRKDYSYQKAKGMSLLKKMNKEHKTSLKAQHGDKSTLKDYITDAPELGGEPQTIQEASSSSESSENSDDTQNNENGDGTANTDASTNGQ</sequence>
<evidence type="ECO:0000256" key="4">
    <source>
        <dbReference type="ARBA" id="ARBA00022475"/>
    </source>
</evidence>
<organism evidence="14 15">
    <name type="scientific">Weissella bombi</name>
    <dbReference type="NCBI Taxonomy" id="1505725"/>
    <lineage>
        <taxon>Bacteria</taxon>
        <taxon>Bacillati</taxon>
        <taxon>Bacillota</taxon>
        <taxon>Bacilli</taxon>
        <taxon>Lactobacillales</taxon>
        <taxon>Lactobacillaceae</taxon>
        <taxon>Weissella</taxon>
    </lineage>
</organism>
<dbReference type="Gene3D" id="3.30.1120.170">
    <property type="match status" value="1"/>
</dbReference>
<dbReference type="RefSeq" id="WP_092462680.1">
    <property type="nucleotide sequence ID" value="NZ_BJEE01000006.1"/>
</dbReference>
<dbReference type="PANTHER" id="PTHR47371:SF3">
    <property type="entry name" value="PHOSPHOGLYCEROL TRANSFERASE I"/>
    <property type="match status" value="1"/>
</dbReference>
<evidence type="ECO:0000256" key="11">
    <source>
        <dbReference type="SAM" id="MobiDB-lite"/>
    </source>
</evidence>
<dbReference type="SUPFAM" id="SSF53649">
    <property type="entry name" value="Alkaline phosphatase-like"/>
    <property type="match status" value="1"/>
</dbReference>
<keyword evidence="9" id="KW-0464">Manganese</keyword>
<evidence type="ECO:0000259" key="13">
    <source>
        <dbReference type="Pfam" id="PF00884"/>
    </source>
</evidence>
<feature type="compositionally biased region" description="Low complexity" evidence="11">
    <location>
        <begin position="700"/>
        <end position="720"/>
    </location>
</feature>
<evidence type="ECO:0000256" key="12">
    <source>
        <dbReference type="SAM" id="Phobius"/>
    </source>
</evidence>
<dbReference type="EMBL" id="FMAO01000007">
    <property type="protein sequence ID" value="SCB97722.1"/>
    <property type="molecule type" value="Genomic_DNA"/>
</dbReference>
<dbReference type="InterPro" id="IPR050448">
    <property type="entry name" value="OpgB/LTA_synthase_biosynth"/>
</dbReference>
<dbReference type="Pfam" id="PF00884">
    <property type="entry name" value="Sulfatase"/>
    <property type="match status" value="1"/>
</dbReference>
<dbReference type="STRING" id="1505725.GA0061074_1072"/>
<evidence type="ECO:0000256" key="6">
    <source>
        <dbReference type="ARBA" id="ARBA00022989"/>
    </source>
</evidence>
<accession>A0A1C4AST8</accession>
<dbReference type="InterPro" id="IPR012160">
    <property type="entry name" value="LtaS-like"/>
</dbReference>
<comment type="similarity">
    <text evidence="3">Belongs to the LTA synthase family.</text>
</comment>
<comment type="pathway">
    <text evidence="2">Cell wall biogenesis; lipoteichoic acid biosynthesis.</text>
</comment>
<keyword evidence="4" id="KW-1003">Cell membrane</keyword>
<evidence type="ECO:0000256" key="1">
    <source>
        <dbReference type="ARBA" id="ARBA00004651"/>
    </source>
</evidence>
<dbReference type="OrthoDB" id="5901192at2"/>
<gene>
    <name evidence="14" type="ORF">GA0061074_1072</name>
</gene>
<feature type="active site" evidence="8">
    <location>
        <position position="308"/>
    </location>
</feature>
<keyword evidence="7 12" id="KW-0472">Membrane</keyword>